<organism evidence="2 3">
    <name type="scientific">Halomonas beimenensis</name>
    <dbReference type="NCBI Taxonomy" id="475662"/>
    <lineage>
        <taxon>Bacteria</taxon>
        <taxon>Pseudomonadati</taxon>
        <taxon>Pseudomonadota</taxon>
        <taxon>Gammaproteobacteria</taxon>
        <taxon>Oceanospirillales</taxon>
        <taxon>Halomonadaceae</taxon>
        <taxon>Halomonas</taxon>
    </lineage>
</organism>
<evidence type="ECO:0000256" key="1">
    <source>
        <dbReference type="SAM" id="SignalP"/>
    </source>
</evidence>
<dbReference type="EMBL" id="CP021435">
    <property type="protein sequence ID" value="ATJ84074.1"/>
    <property type="molecule type" value="Genomic_DNA"/>
</dbReference>
<keyword evidence="1" id="KW-0732">Signal</keyword>
<proteinExistence type="predicted"/>
<reference evidence="2 3" key="1">
    <citation type="journal article" date="2017" name="Sci. Rep.">
        <title>Revealing the Saline Adaptation Strategies of the Halophilic Bacterium Halomonas beimenensis through High-throughput Omics and Transposon Mutagenesis Approaches.</title>
        <authorList>
            <person name="Chen Y.H."/>
            <person name="Lin S.S."/>
            <person name="Shyu Y.T."/>
        </authorList>
    </citation>
    <scope>NUCLEOTIDE SEQUENCE [LARGE SCALE GENOMIC DNA]</scope>
    <source>
        <strain evidence="2 3">NTU-111</strain>
    </source>
</reference>
<accession>A0A291PB03</accession>
<dbReference type="KEGG" id="hbe:BEI_3087"/>
<sequence length="190" mass="20148">MITRIPWRGAIGLVAAGLVMGLAGPAVAEGESEADMLEDALSATWPGMVAGATVVDWEGNVLQEGSNGYTCLPSPPNLAGTAPMCLDATWMAWAKAWQNEEPFTADSLGIAYMLQGDEGASNLDPYAMEPTADNQWVVEGPHLMIIAPPAILEAFPSDPDNGGPYVMWEGTDYQHLMVPVGARPAQETME</sequence>
<dbReference type="AlphaFoldDB" id="A0A291PB03"/>
<gene>
    <name evidence="2" type="ORF">BEI_3087</name>
</gene>
<dbReference type="RefSeq" id="WP_227644499.1">
    <property type="nucleotide sequence ID" value="NZ_BAAADT010000037.1"/>
</dbReference>
<dbReference type="Proteomes" id="UP000219993">
    <property type="component" value="Chromosome"/>
</dbReference>
<protein>
    <submittedName>
        <fullName evidence="2">Uncharacterized protein</fullName>
    </submittedName>
</protein>
<evidence type="ECO:0000313" key="2">
    <source>
        <dbReference type="EMBL" id="ATJ84074.1"/>
    </source>
</evidence>
<feature type="signal peptide" evidence="1">
    <location>
        <begin position="1"/>
        <end position="28"/>
    </location>
</feature>
<feature type="chain" id="PRO_5017955693" evidence="1">
    <location>
        <begin position="29"/>
        <end position="190"/>
    </location>
</feature>
<name>A0A291PB03_9GAMM</name>
<keyword evidence="3" id="KW-1185">Reference proteome</keyword>
<evidence type="ECO:0000313" key="3">
    <source>
        <dbReference type="Proteomes" id="UP000219993"/>
    </source>
</evidence>